<proteinExistence type="predicted"/>
<evidence type="ECO:0000313" key="1">
    <source>
        <dbReference type="EnsemblPlants" id="EMT21096"/>
    </source>
</evidence>
<reference evidence="1" key="1">
    <citation type="submission" date="2015-06" db="UniProtKB">
        <authorList>
            <consortium name="EnsemblPlants"/>
        </authorList>
    </citation>
    <scope>IDENTIFICATION</scope>
</reference>
<sequence>MACHRGAALFLLRSSSPLLTPSAEAQEASSDEAQLPPRPLIIQLPTAEEKRAAVEAPTTAELRLPKIHMILSLILFAIKFLGSFHPRKTRFGIPSRRHTLLATLPSWMLLDTDIKTQNFESSYVCMRQVAEDHNPGATLTGTGELFPTNTPVHDHGNENSNGAHGWYARLSDEKRAEYNQKCHTLYPLYNSAPLNCQFPGCIYFYLS</sequence>
<name>M8CD79_AEGTA</name>
<protein>
    <submittedName>
        <fullName evidence="1">Uncharacterized protein</fullName>
    </submittedName>
</protein>
<organism evidence="1">
    <name type="scientific">Aegilops tauschii</name>
    <name type="common">Tausch's goatgrass</name>
    <name type="synonym">Aegilops squarrosa</name>
    <dbReference type="NCBI Taxonomy" id="37682"/>
    <lineage>
        <taxon>Eukaryota</taxon>
        <taxon>Viridiplantae</taxon>
        <taxon>Streptophyta</taxon>
        <taxon>Embryophyta</taxon>
        <taxon>Tracheophyta</taxon>
        <taxon>Spermatophyta</taxon>
        <taxon>Magnoliopsida</taxon>
        <taxon>Liliopsida</taxon>
        <taxon>Poales</taxon>
        <taxon>Poaceae</taxon>
        <taxon>BOP clade</taxon>
        <taxon>Pooideae</taxon>
        <taxon>Triticodae</taxon>
        <taxon>Triticeae</taxon>
        <taxon>Triticinae</taxon>
        <taxon>Aegilops</taxon>
    </lineage>
</organism>
<dbReference type="EnsemblPlants" id="EMT21096">
    <property type="protein sequence ID" value="EMT21096"/>
    <property type="gene ID" value="F775_09137"/>
</dbReference>
<accession>M8CD79</accession>
<dbReference type="AlphaFoldDB" id="M8CD79"/>